<feature type="transmembrane region" description="Helical" evidence="1">
    <location>
        <begin position="176"/>
        <end position="196"/>
    </location>
</feature>
<sequence length="272" mass="31576">MNNTFNINRFGLLLKRQWLDFGKIYLISLVVLLGIVVGFYTYSIPSPLKDNNFDYDGNLDMRFRYPLFLILGFVFISIVASSYFNILGQKSRAILELMTPASVFEKFLAGVVYTSVISLFSYLLIFYLTDLAFVKYLNGHLDAFKGLLPNNAIVKPVETITHQVFNDEGYRKYCSYFFAFPFLITSIFLLGSVYFNRFHYIKTALSVMVFIGLASYLVVKLSIWLMEGKVASHHHFRKEDKDWILLLILLVTSIITLIMWTITYIRLKEKEV</sequence>
<keyword evidence="1" id="KW-1133">Transmembrane helix</keyword>
<dbReference type="KEGG" id="proe:H9L23_23460"/>
<gene>
    <name evidence="2" type="ORF">H9L23_23460</name>
</gene>
<feature type="transmembrane region" description="Helical" evidence="1">
    <location>
        <begin position="203"/>
        <end position="223"/>
    </location>
</feature>
<dbReference type="Proteomes" id="UP000515806">
    <property type="component" value="Chromosome"/>
</dbReference>
<dbReference type="RefSeq" id="WP_187592578.1">
    <property type="nucleotide sequence ID" value="NZ_CP060723.1"/>
</dbReference>
<evidence type="ECO:0000313" key="3">
    <source>
        <dbReference type="Proteomes" id="UP000515806"/>
    </source>
</evidence>
<keyword evidence="3" id="KW-1185">Reference proteome</keyword>
<proteinExistence type="predicted"/>
<protein>
    <submittedName>
        <fullName evidence="2">Uncharacterized protein</fullName>
    </submittedName>
</protein>
<organism evidence="2 3">
    <name type="scientific">Pedobacter roseus</name>
    <dbReference type="NCBI Taxonomy" id="336820"/>
    <lineage>
        <taxon>Bacteria</taxon>
        <taxon>Pseudomonadati</taxon>
        <taxon>Bacteroidota</taxon>
        <taxon>Sphingobacteriia</taxon>
        <taxon>Sphingobacteriales</taxon>
        <taxon>Sphingobacteriaceae</taxon>
        <taxon>Pedobacter</taxon>
    </lineage>
</organism>
<feature type="transmembrane region" description="Helical" evidence="1">
    <location>
        <begin position="243"/>
        <end position="265"/>
    </location>
</feature>
<dbReference type="AlphaFoldDB" id="A0A7G9QF92"/>
<name>A0A7G9QF92_9SPHI</name>
<feature type="transmembrane region" description="Helical" evidence="1">
    <location>
        <begin position="107"/>
        <end position="128"/>
    </location>
</feature>
<keyword evidence="1" id="KW-0472">Membrane</keyword>
<dbReference type="EMBL" id="CP060723">
    <property type="protein sequence ID" value="QNN42017.1"/>
    <property type="molecule type" value="Genomic_DNA"/>
</dbReference>
<feature type="transmembrane region" description="Helical" evidence="1">
    <location>
        <begin position="24"/>
        <end position="43"/>
    </location>
</feature>
<reference evidence="2 3" key="1">
    <citation type="submission" date="2020-08" db="EMBL/GenBank/DDBJ databases">
        <title>Genome sequence of Pedobacter roseus KACC 11594T.</title>
        <authorList>
            <person name="Hyun D.-W."/>
            <person name="Bae J.-W."/>
        </authorList>
    </citation>
    <scope>NUCLEOTIDE SEQUENCE [LARGE SCALE GENOMIC DNA]</scope>
    <source>
        <strain evidence="2 3">KACC 11594</strain>
    </source>
</reference>
<keyword evidence="1" id="KW-0812">Transmembrane</keyword>
<feature type="transmembrane region" description="Helical" evidence="1">
    <location>
        <begin position="63"/>
        <end position="86"/>
    </location>
</feature>
<evidence type="ECO:0000313" key="2">
    <source>
        <dbReference type="EMBL" id="QNN42017.1"/>
    </source>
</evidence>
<evidence type="ECO:0000256" key="1">
    <source>
        <dbReference type="SAM" id="Phobius"/>
    </source>
</evidence>
<accession>A0A7G9QF92</accession>